<proteinExistence type="inferred from homology"/>
<protein>
    <recommendedName>
        <fullName evidence="7">Pentatricopeptide repeat-containing protein</fullName>
    </recommendedName>
</protein>
<dbReference type="PANTHER" id="PTHR47941">
    <property type="entry name" value="PENTATRICOPEPTIDE REPEAT-CONTAINING PROTEIN 3, MITOCHONDRIAL"/>
    <property type="match status" value="1"/>
</dbReference>
<dbReference type="STRING" id="22663.A0A2I0JLQ8"/>
<comment type="caution">
    <text evidence="5">The sequence shown here is derived from an EMBL/GenBank/DDBJ whole genome shotgun (WGS) entry which is preliminary data.</text>
</comment>
<evidence type="ECO:0000256" key="1">
    <source>
        <dbReference type="ARBA" id="ARBA00007626"/>
    </source>
</evidence>
<dbReference type="EMBL" id="PGOL01001525">
    <property type="protein sequence ID" value="PKI57208.1"/>
    <property type="molecule type" value="Genomic_DNA"/>
</dbReference>
<evidence type="ECO:0000313" key="6">
    <source>
        <dbReference type="Proteomes" id="UP000233551"/>
    </source>
</evidence>
<name>A0A2I0JLQ8_PUNGR</name>
<accession>A0A2I0JLQ8</accession>
<feature type="repeat" description="PPR" evidence="3">
    <location>
        <begin position="55"/>
        <end position="89"/>
    </location>
</feature>
<dbReference type="AlphaFoldDB" id="A0A2I0JLQ8"/>
<evidence type="ECO:0000256" key="3">
    <source>
        <dbReference type="PROSITE-ProRule" id="PRU00708"/>
    </source>
</evidence>
<dbReference type="Proteomes" id="UP000233551">
    <property type="component" value="Unassembled WGS sequence"/>
</dbReference>
<dbReference type="PROSITE" id="PS51375">
    <property type="entry name" value="PPR"/>
    <property type="match status" value="2"/>
</dbReference>
<evidence type="ECO:0008006" key="7">
    <source>
        <dbReference type="Google" id="ProtNLM"/>
    </source>
</evidence>
<comment type="similarity">
    <text evidence="1">Belongs to the PPR family. P subfamily.</text>
</comment>
<dbReference type="InterPro" id="IPR002885">
    <property type="entry name" value="PPR_rpt"/>
</dbReference>
<keyword evidence="6" id="KW-1185">Reference proteome</keyword>
<dbReference type="Gene3D" id="1.25.40.10">
    <property type="entry name" value="Tetratricopeptide repeat domain"/>
    <property type="match status" value="1"/>
</dbReference>
<feature type="compositionally biased region" description="Basic and acidic residues" evidence="4">
    <location>
        <begin position="102"/>
        <end position="116"/>
    </location>
</feature>
<evidence type="ECO:0000313" key="5">
    <source>
        <dbReference type="EMBL" id="PKI57208.1"/>
    </source>
</evidence>
<reference evidence="5 6" key="1">
    <citation type="submission" date="2017-11" db="EMBL/GenBank/DDBJ databases">
        <title>De-novo sequencing of pomegranate (Punica granatum L.) genome.</title>
        <authorList>
            <person name="Akparov Z."/>
            <person name="Amiraslanov A."/>
            <person name="Hajiyeva S."/>
            <person name="Abbasov M."/>
            <person name="Kaur K."/>
            <person name="Hamwieh A."/>
            <person name="Solovyev V."/>
            <person name="Salamov A."/>
            <person name="Braich B."/>
            <person name="Kosarev P."/>
            <person name="Mahmoud A."/>
            <person name="Hajiyev E."/>
            <person name="Babayeva S."/>
            <person name="Izzatullayeva V."/>
            <person name="Mammadov A."/>
            <person name="Mammadov A."/>
            <person name="Sharifova S."/>
            <person name="Ojaghi J."/>
            <person name="Eynullazada K."/>
            <person name="Bayramov B."/>
            <person name="Abdulazimova A."/>
            <person name="Shahmuradov I."/>
        </authorList>
    </citation>
    <scope>NUCLEOTIDE SEQUENCE [LARGE SCALE GENOMIC DNA]</scope>
    <source>
        <strain evidence="6">cv. AG2017</strain>
        <tissue evidence="5">Leaf</tissue>
    </source>
</reference>
<keyword evidence="2" id="KW-0677">Repeat</keyword>
<evidence type="ECO:0000256" key="2">
    <source>
        <dbReference type="ARBA" id="ARBA00022737"/>
    </source>
</evidence>
<feature type="repeat" description="PPR" evidence="3">
    <location>
        <begin position="20"/>
        <end position="54"/>
    </location>
</feature>
<dbReference type="NCBIfam" id="TIGR00756">
    <property type="entry name" value="PPR"/>
    <property type="match status" value="2"/>
</dbReference>
<feature type="region of interest" description="Disordered" evidence="4">
    <location>
        <begin position="102"/>
        <end position="127"/>
    </location>
</feature>
<dbReference type="InterPro" id="IPR011990">
    <property type="entry name" value="TPR-like_helical_dom_sf"/>
</dbReference>
<dbReference type="Pfam" id="PF13041">
    <property type="entry name" value="PPR_2"/>
    <property type="match status" value="1"/>
</dbReference>
<evidence type="ECO:0000256" key="4">
    <source>
        <dbReference type="SAM" id="MobiDB-lite"/>
    </source>
</evidence>
<gene>
    <name evidence="5" type="ORF">CRG98_022393</name>
</gene>
<organism evidence="5 6">
    <name type="scientific">Punica granatum</name>
    <name type="common">Pomegranate</name>
    <dbReference type="NCBI Taxonomy" id="22663"/>
    <lineage>
        <taxon>Eukaryota</taxon>
        <taxon>Viridiplantae</taxon>
        <taxon>Streptophyta</taxon>
        <taxon>Embryophyta</taxon>
        <taxon>Tracheophyta</taxon>
        <taxon>Spermatophyta</taxon>
        <taxon>Magnoliopsida</taxon>
        <taxon>eudicotyledons</taxon>
        <taxon>Gunneridae</taxon>
        <taxon>Pentapetalae</taxon>
        <taxon>rosids</taxon>
        <taxon>malvids</taxon>
        <taxon>Myrtales</taxon>
        <taxon>Lythraceae</taxon>
        <taxon>Punica</taxon>
    </lineage>
</organism>
<sequence length="180" mass="19462">MVDFGFAVMGRMLKLGFKPDVVPLTTLVNGLCIEGKLFRAVQLVDVMEDRGSEPDVVTYGAIVKGLVRTGKTDVALSLLQKWEGRSCTVDVVTCIDEDRGHDNEADAHELGSRTSEEGAEAQDLGGLHVPSGPITRAKVKQIQQAMGSLLMGFLGQEESNSIGSPKAFIELTCHEMLKMK</sequence>